<evidence type="ECO:0000256" key="1">
    <source>
        <dbReference type="SAM" id="Phobius"/>
    </source>
</evidence>
<dbReference type="Proteomes" id="UP000050482">
    <property type="component" value="Unassembled WGS sequence"/>
</dbReference>
<dbReference type="InterPro" id="IPR050469">
    <property type="entry name" value="Diguanylate_Cyclase"/>
</dbReference>
<evidence type="ECO:0000313" key="3">
    <source>
        <dbReference type="EMBL" id="KPV42474.1"/>
    </source>
</evidence>
<dbReference type="PANTHER" id="PTHR45138">
    <property type="entry name" value="REGULATORY COMPONENTS OF SENSORY TRANSDUCTION SYSTEM"/>
    <property type="match status" value="1"/>
</dbReference>
<dbReference type="CDD" id="cd01949">
    <property type="entry name" value="GGDEF"/>
    <property type="match status" value="1"/>
</dbReference>
<dbReference type="InterPro" id="IPR043128">
    <property type="entry name" value="Rev_trsase/Diguanyl_cyclase"/>
</dbReference>
<dbReference type="AlphaFoldDB" id="A0A0P9CS96"/>
<sequence>MADGFLKYDFIYAPFILVFLWWLGKKYDEARFYSERDYLTGLYNRRFVWAKFPGMLERASRNNQELRIFLVDIDSFKMINDTCGHEIGDEVVQGVSAALLRNTMPSCMVARWGGDEFLIITSQLKDKSSDTLVRMIERTLQSLSRDVGREITVSIGDAIYPIDARSPNELIRIADQRMYTHKVRHLLDSV</sequence>
<name>A0A0P9CS96_9BACL</name>
<keyword evidence="1" id="KW-0472">Membrane</keyword>
<dbReference type="NCBIfam" id="TIGR00254">
    <property type="entry name" value="GGDEF"/>
    <property type="match status" value="1"/>
</dbReference>
<keyword evidence="1" id="KW-0812">Transmembrane</keyword>
<dbReference type="InterPro" id="IPR000160">
    <property type="entry name" value="GGDEF_dom"/>
</dbReference>
<feature type="domain" description="GGDEF" evidence="2">
    <location>
        <begin position="64"/>
        <end position="190"/>
    </location>
</feature>
<keyword evidence="4" id="KW-1185">Reference proteome</keyword>
<dbReference type="InterPro" id="IPR029787">
    <property type="entry name" value="Nucleotide_cyclase"/>
</dbReference>
<dbReference type="SMART" id="SM00267">
    <property type="entry name" value="GGDEF"/>
    <property type="match status" value="1"/>
</dbReference>
<dbReference type="PATRIC" id="fig|471514.4.peg.5001"/>
<dbReference type="Pfam" id="PF00990">
    <property type="entry name" value="GGDEF"/>
    <property type="match status" value="1"/>
</dbReference>
<dbReference type="EMBL" id="LJCO01000077">
    <property type="protein sequence ID" value="KPV42474.1"/>
    <property type="molecule type" value="Genomic_DNA"/>
</dbReference>
<proteinExistence type="predicted"/>
<dbReference type="STRING" id="471514.AN477_17655"/>
<evidence type="ECO:0000313" key="4">
    <source>
        <dbReference type="Proteomes" id="UP000050482"/>
    </source>
</evidence>
<gene>
    <name evidence="3" type="ORF">AN477_17655</name>
</gene>
<accession>A0A0P9CS96</accession>
<organism evidence="3 4">
    <name type="scientific">Alicyclobacillus ferrooxydans</name>
    <dbReference type="NCBI Taxonomy" id="471514"/>
    <lineage>
        <taxon>Bacteria</taxon>
        <taxon>Bacillati</taxon>
        <taxon>Bacillota</taxon>
        <taxon>Bacilli</taxon>
        <taxon>Bacillales</taxon>
        <taxon>Alicyclobacillaceae</taxon>
        <taxon>Alicyclobacillus</taxon>
    </lineage>
</organism>
<dbReference type="GO" id="GO:0052621">
    <property type="term" value="F:diguanylate cyclase activity"/>
    <property type="evidence" value="ECO:0007669"/>
    <property type="project" value="TreeGrafter"/>
</dbReference>
<keyword evidence="1" id="KW-1133">Transmembrane helix</keyword>
<dbReference type="SUPFAM" id="SSF55073">
    <property type="entry name" value="Nucleotide cyclase"/>
    <property type="match status" value="1"/>
</dbReference>
<dbReference type="Gene3D" id="3.30.70.270">
    <property type="match status" value="1"/>
</dbReference>
<feature type="transmembrane region" description="Helical" evidence="1">
    <location>
        <begin position="6"/>
        <end position="24"/>
    </location>
</feature>
<reference evidence="3 4" key="1">
    <citation type="submission" date="2015-09" db="EMBL/GenBank/DDBJ databases">
        <title>Draft genome sequence of Alicyclobacillus ferrooxydans DSM 22381.</title>
        <authorList>
            <person name="Hemp J."/>
        </authorList>
    </citation>
    <scope>NUCLEOTIDE SEQUENCE [LARGE SCALE GENOMIC DNA]</scope>
    <source>
        <strain evidence="3 4">TC-34</strain>
    </source>
</reference>
<evidence type="ECO:0000259" key="2">
    <source>
        <dbReference type="PROSITE" id="PS50887"/>
    </source>
</evidence>
<comment type="caution">
    <text evidence="3">The sequence shown here is derived from an EMBL/GenBank/DDBJ whole genome shotgun (WGS) entry which is preliminary data.</text>
</comment>
<dbReference type="PANTHER" id="PTHR45138:SF9">
    <property type="entry name" value="DIGUANYLATE CYCLASE DGCM-RELATED"/>
    <property type="match status" value="1"/>
</dbReference>
<protein>
    <recommendedName>
        <fullName evidence="2">GGDEF domain-containing protein</fullName>
    </recommendedName>
</protein>
<dbReference type="PROSITE" id="PS50887">
    <property type="entry name" value="GGDEF"/>
    <property type="match status" value="1"/>
</dbReference>